<keyword evidence="2" id="KW-1185">Reference proteome</keyword>
<feature type="non-terminal residue" evidence="1">
    <location>
        <position position="1"/>
    </location>
</feature>
<dbReference type="Proteomes" id="UP001597024">
    <property type="component" value="Unassembled WGS sequence"/>
</dbReference>
<sequence length="74" mass="8402">AAVVERTRSILTSVGLPTAYRRDAWPGLREHMRLDKKSRGARLRFVVLDDLAKVSPLEDPPEELLEAAYEEIAR</sequence>
<dbReference type="SUPFAM" id="SSF56796">
    <property type="entry name" value="Dehydroquinate synthase-like"/>
    <property type="match status" value="1"/>
</dbReference>
<dbReference type="EMBL" id="JBHTHX010001832">
    <property type="protein sequence ID" value="MFD0889432.1"/>
    <property type="molecule type" value="Genomic_DNA"/>
</dbReference>
<name>A0ABW3E312_9ACTN</name>
<organism evidence="1 2">
    <name type="scientific">Streptosporangium algeriense</name>
    <dbReference type="NCBI Taxonomy" id="1682748"/>
    <lineage>
        <taxon>Bacteria</taxon>
        <taxon>Bacillati</taxon>
        <taxon>Actinomycetota</taxon>
        <taxon>Actinomycetes</taxon>
        <taxon>Streptosporangiales</taxon>
        <taxon>Streptosporangiaceae</taxon>
        <taxon>Streptosporangium</taxon>
    </lineage>
</organism>
<proteinExistence type="predicted"/>
<comment type="caution">
    <text evidence="1">The sequence shown here is derived from an EMBL/GenBank/DDBJ whole genome shotgun (WGS) entry which is preliminary data.</text>
</comment>
<reference evidence="2" key="1">
    <citation type="journal article" date="2019" name="Int. J. Syst. Evol. Microbiol.">
        <title>The Global Catalogue of Microorganisms (GCM) 10K type strain sequencing project: providing services to taxonomists for standard genome sequencing and annotation.</title>
        <authorList>
            <consortium name="The Broad Institute Genomics Platform"/>
            <consortium name="The Broad Institute Genome Sequencing Center for Infectious Disease"/>
            <person name="Wu L."/>
            <person name="Ma J."/>
        </authorList>
    </citation>
    <scope>NUCLEOTIDE SEQUENCE [LARGE SCALE GENOMIC DNA]</scope>
    <source>
        <strain evidence="2">CCUG 62974</strain>
    </source>
</reference>
<protein>
    <submittedName>
        <fullName evidence="1">3-dehydroquinate synthase</fullName>
    </submittedName>
</protein>
<evidence type="ECO:0000313" key="1">
    <source>
        <dbReference type="EMBL" id="MFD0889432.1"/>
    </source>
</evidence>
<dbReference type="Gene3D" id="1.20.1090.10">
    <property type="entry name" value="Dehydroquinate synthase-like - alpha domain"/>
    <property type="match status" value="1"/>
</dbReference>
<evidence type="ECO:0000313" key="2">
    <source>
        <dbReference type="Proteomes" id="UP001597024"/>
    </source>
</evidence>
<gene>
    <name evidence="1" type="ORF">ACFQ08_33270</name>
</gene>
<accession>A0ABW3E312</accession>